<dbReference type="PANTHER" id="PTHR36834">
    <property type="entry name" value="MEMBRANE PROTEIN-RELATED"/>
    <property type="match status" value="1"/>
</dbReference>
<dbReference type="KEGG" id="aer:AERYTH_01235"/>
<feature type="domain" description="VanZ-like" evidence="2">
    <location>
        <begin position="45"/>
        <end position="158"/>
    </location>
</feature>
<keyword evidence="1" id="KW-1133">Transmembrane helix</keyword>
<sequence>MFRQVPVLPVVVLSAAAVLAVLLWHLRRRALLTAPRAAVALALCVYAAGVVANTVFPIYLDPVARSTRWSVQPVPFADYEWADAAMNVAVFVPLGILLALALGTPPWWRVLVAVAASSLAIELTQLVTGAFLGGGHVADVDDLLSNVTGGMLGLALLVGLNRVPAGARLVERSRWS</sequence>
<dbReference type="EMBL" id="CP011502">
    <property type="protein sequence ID" value="ALX03418.1"/>
    <property type="molecule type" value="Genomic_DNA"/>
</dbReference>
<protein>
    <submittedName>
        <fullName evidence="3">Antibiotic resistance protein VanZ</fullName>
    </submittedName>
</protein>
<dbReference type="STRING" id="2041.AERYTH_01235"/>
<dbReference type="InterPro" id="IPR053150">
    <property type="entry name" value="Teicoplanin_resist-assoc"/>
</dbReference>
<dbReference type="Proteomes" id="UP000067689">
    <property type="component" value="Chromosome"/>
</dbReference>
<evidence type="ECO:0000313" key="4">
    <source>
        <dbReference type="Proteomes" id="UP000067689"/>
    </source>
</evidence>
<feature type="transmembrane region" description="Helical" evidence="1">
    <location>
        <begin position="6"/>
        <end position="26"/>
    </location>
</feature>
<evidence type="ECO:0000259" key="2">
    <source>
        <dbReference type="Pfam" id="PF04892"/>
    </source>
</evidence>
<accession>A0A0U3SXZ5</accession>
<dbReference type="PATRIC" id="fig|2041.4.peg.255"/>
<proteinExistence type="predicted"/>
<keyword evidence="4" id="KW-1185">Reference proteome</keyword>
<organism evidence="3 4">
    <name type="scientific">Aeromicrobium erythreum</name>
    <dbReference type="NCBI Taxonomy" id="2041"/>
    <lineage>
        <taxon>Bacteria</taxon>
        <taxon>Bacillati</taxon>
        <taxon>Actinomycetota</taxon>
        <taxon>Actinomycetes</taxon>
        <taxon>Propionibacteriales</taxon>
        <taxon>Nocardioidaceae</taxon>
        <taxon>Aeromicrobium</taxon>
    </lineage>
</organism>
<dbReference type="PANTHER" id="PTHR36834:SF1">
    <property type="entry name" value="INTEGRAL MEMBRANE PROTEIN"/>
    <property type="match status" value="1"/>
</dbReference>
<gene>
    <name evidence="3" type="ORF">AERYTH_01235</name>
</gene>
<keyword evidence="1" id="KW-0472">Membrane</keyword>
<feature type="transmembrane region" description="Helical" evidence="1">
    <location>
        <begin position="84"/>
        <end position="103"/>
    </location>
</feature>
<reference evidence="3 4" key="1">
    <citation type="journal article" date="1991" name="Int. J. Syst. Bacteriol.">
        <title>Description of the erythromycin-producing bacterium Arthrobacter sp. strain NRRL B-3381 as Aeromicrobium erythreum gen. nov., sp. nov.</title>
        <authorList>
            <person name="Miller E.S."/>
            <person name="Woese C.R."/>
            <person name="Brenner S."/>
        </authorList>
    </citation>
    <scope>NUCLEOTIDE SEQUENCE [LARGE SCALE GENOMIC DNA]</scope>
    <source>
        <strain evidence="3 4">AR18</strain>
    </source>
</reference>
<dbReference type="AlphaFoldDB" id="A0A0U3SXZ5"/>
<feature type="transmembrane region" description="Helical" evidence="1">
    <location>
        <begin position="143"/>
        <end position="163"/>
    </location>
</feature>
<dbReference type="InterPro" id="IPR006976">
    <property type="entry name" value="VanZ-like"/>
</dbReference>
<dbReference type="OrthoDB" id="3296153at2"/>
<feature type="transmembrane region" description="Helical" evidence="1">
    <location>
        <begin position="110"/>
        <end position="131"/>
    </location>
</feature>
<feature type="transmembrane region" description="Helical" evidence="1">
    <location>
        <begin position="38"/>
        <end position="60"/>
    </location>
</feature>
<evidence type="ECO:0000256" key="1">
    <source>
        <dbReference type="SAM" id="Phobius"/>
    </source>
</evidence>
<dbReference type="Pfam" id="PF04892">
    <property type="entry name" value="VanZ"/>
    <property type="match status" value="1"/>
</dbReference>
<name>A0A0U3SXZ5_9ACTN</name>
<evidence type="ECO:0000313" key="3">
    <source>
        <dbReference type="EMBL" id="ALX03418.1"/>
    </source>
</evidence>
<keyword evidence="1" id="KW-0812">Transmembrane</keyword>